<dbReference type="EMBL" id="PDXB01000071">
    <property type="protein sequence ID" value="RYN16591.1"/>
    <property type="molecule type" value="Genomic_DNA"/>
</dbReference>
<sequence>MSLRMRDYRVIAARKQTERNNKIPPQWLIDSALCNATSVLHTPVVCGVLSDLECDITSNFDATALLEKLREGAWSAEQATTAICKRAAIAQQLVNCLTEIFFDEAIERATHLDKERKENPSDVLPPL</sequence>
<protein>
    <submittedName>
        <fullName evidence="2">Uncharacterized protein</fullName>
    </submittedName>
</protein>
<dbReference type="PANTHER" id="PTHR46072">
    <property type="entry name" value="AMIDASE-RELATED-RELATED"/>
    <property type="match status" value="1"/>
</dbReference>
<evidence type="ECO:0000313" key="2">
    <source>
        <dbReference type="EMBL" id="RYN16591.1"/>
    </source>
</evidence>
<dbReference type="InterPro" id="IPR036928">
    <property type="entry name" value="AS_sf"/>
</dbReference>
<evidence type="ECO:0000313" key="3">
    <source>
        <dbReference type="Proteomes" id="UP000292340"/>
    </source>
</evidence>
<dbReference type="SUPFAM" id="SSF75304">
    <property type="entry name" value="Amidase signature (AS) enzymes"/>
    <property type="match status" value="1"/>
</dbReference>
<dbReference type="Proteomes" id="UP000292340">
    <property type="component" value="Unassembled WGS sequence"/>
</dbReference>
<comment type="similarity">
    <text evidence="1">Belongs to the amidase family.</text>
</comment>
<proteinExistence type="inferred from homology"/>
<evidence type="ECO:0000256" key="1">
    <source>
        <dbReference type="ARBA" id="ARBA00009199"/>
    </source>
</evidence>
<reference evidence="2" key="1">
    <citation type="submission" date="2017-10" db="EMBL/GenBank/DDBJ databases">
        <authorList>
            <person name="Armitage A.D."/>
            <person name="Barbara D.J."/>
            <person name="Woodhall J.W."/>
            <person name="Sreenivasaprasad S."/>
            <person name="Lane C.R."/>
            <person name="Clarkson J.P."/>
            <person name="Harrison R.J."/>
        </authorList>
    </citation>
    <scope>NUCLEOTIDE SEQUENCE</scope>
    <source>
        <strain evidence="2">FERA 1164</strain>
    </source>
</reference>
<name>A0AB37W3W6_9PLEO</name>
<dbReference type="AlphaFoldDB" id="A0AB37W3W6"/>
<organism evidence="2 3">
    <name type="scientific">Alternaria tenuissima</name>
    <dbReference type="NCBI Taxonomy" id="119927"/>
    <lineage>
        <taxon>Eukaryota</taxon>
        <taxon>Fungi</taxon>
        <taxon>Dikarya</taxon>
        <taxon>Ascomycota</taxon>
        <taxon>Pezizomycotina</taxon>
        <taxon>Dothideomycetes</taxon>
        <taxon>Pleosporomycetidae</taxon>
        <taxon>Pleosporales</taxon>
        <taxon>Pleosporineae</taxon>
        <taxon>Pleosporaceae</taxon>
        <taxon>Alternaria</taxon>
        <taxon>Alternaria sect. Alternaria</taxon>
        <taxon>Alternaria alternata complex</taxon>
    </lineage>
</organism>
<dbReference type="Gene3D" id="3.90.1300.10">
    <property type="entry name" value="Amidase signature (AS) domain"/>
    <property type="match status" value="1"/>
</dbReference>
<gene>
    <name evidence="2" type="ORF">AA0115_g12257</name>
</gene>
<accession>A0AB37W3W6</accession>
<reference evidence="2" key="2">
    <citation type="journal article" date="2019" name="bioRxiv">
        <title>Genomics, evolutionary history and diagnostics of the Alternaria alternata species group including apple and Asian pear pathotypes.</title>
        <authorList>
            <person name="Armitage A.D."/>
            <person name="Cockerton H.M."/>
            <person name="Sreenivasaprasad S."/>
            <person name="Woodhall J.W."/>
            <person name="Lane C.R."/>
            <person name="Harrison R.J."/>
            <person name="Clarkson J.P."/>
        </authorList>
    </citation>
    <scope>NUCLEOTIDE SEQUENCE</scope>
    <source>
        <strain evidence="2">FERA 1164</strain>
    </source>
</reference>
<dbReference type="PANTHER" id="PTHR46072:SF11">
    <property type="entry name" value="AMIDASE-RELATED"/>
    <property type="match status" value="1"/>
</dbReference>
<comment type="caution">
    <text evidence="2">The sequence shown here is derived from an EMBL/GenBank/DDBJ whole genome shotgun (WGS) entry which is preliminary data.</text>
</comment>